<dbReference type="SUPFAM" id="SSF88723">
    <property type="entry name" value="PIN domain-like"/>
    <property type="match status" value="1"/>
</dbReference>
<dbReference type="InterPro" id="IPR037316">
    <property type="entry name" value="Yen1_H3TH"/>
</dbReference>
<comment type="caution">
    <text evidence="6">The sequence shown here is derived from an EMBL/GenBank/DDBJ whole genome shotgun (WGS) entry which is preliminary data.</text>
</comment>
<dbReference type="Proteomes" id="UP001161757">
    <property type="component" value="Unassembled WGS sequence"/>
</dbReference>
<reference evidence="6" key="1">
    <citation type="submission" date="2023-01" db="EMBL/GenBank/DDBJ databases">
        <title>Exophiala dermititidis isolated from Cystic Fibrosis Patient.</title>
        <authorList>
            <person name="Kurbessoian T."/>
            <person name="Crocker A."/>
            <person name="Murante D."/>
            <person name="Hogan D.A."/>
            <person name="Stajich J.E."/>
        </authorList>
    </citation>
    <scope>NUCLEOTIDE SEQUENCE</scope>
    <source>
        <strain evidence="6">Ex8</strain>
    </source>
</reference>
<dbReference type="AlphaFoldDB" id="A0AAN6EYT2"/>
<dbReference type="InterPro" id="IPR006084">
    <property type="entry name" value="XPG/Rad2"/>
</dbReference>
<feature type="compositionally biased region" description="Basic and acidic residues" evidence="3">
    <location>
        <begin position="647"/>
        <end position="658"/>
    </location>
</feature>
<protein>
    <recommendedName>
        <fullName evidence="8">XPG-I domain-containing protein</fullName>
    </recommendedName>
</protein>
<evidence type="ECO:0008006" key="8">
    <source>
        <dbReference type="Google" id="ProtNLM"/>
    </source>
</evidence>
<feature type="region of interest" description="Disordered" evidence="3">
    <location>
        <begin position="503"/>
        <end position="543"/>
    </location>
</feature>
<evidence type="ECO:0000259" key="5">
    <source>
        <dbReference type="SMART" id="SM00485"/>
    </source>
</evidence>
<feature type="region of interest" description="Disordered" evidence="3">
    <location>
        <begin position="405"/>
        <end position="435"/>
    </location>
</feature>
<dbReference type="SMART" id="SM00485">
    <property type="entry name" value="XPGN"/>
    <property type="match status" value="1"/>
</dbReference>
<dbReference type="SMART" id="SM00484">
    <property type="entry name" value="XPGI"/>
    <property type="match status" value="1"/>
</dbReference>
<dbReference type="Gene3D" id="3.40.50.1010">
    <property type="entry name" value="5'-nuclease"/>
    <property type="match status" value="2"/>
</dbReference>
<feature type="region of interest" description="Disordered" evidence="3">
    <location>
        <begin position="595"/>
        <end position="675"/>
    </location>
</feature>
<dbReference type="EMBL" id="JAJGCB010000003">
    <property type="protein sequence ID" value="KAJ8993743.1"/>
    <property type="molecule type" value="Genomic_DNA"/>
</dbReference>
<feature type="region of interest" description="Disordered" evidence="3">
    <location>
        <begin position="727"/>
        <end position="752"/>
    </location>
</feature>
<sequence length="768" mass="84842">MGIPGILKEIGKGERVALAKLAIEHLEQSKRPLRLAIDAAIWNFQTQAGQGGKNPALRTLFYRLVKLLALPIDPVFVYDGKNKPLTKRGKTVSKYGTCISNEMSKRLVQAFRFPSHTAPGEAEAECAMLQKHGLVDAVMSQDVDAIMFGSSLTLRDWSKEASKHNKSPTHVNVLDLARIKSLSGLDPDGMILVALLSGGDYDEAGVPGIGSTLACEIARAGFGADLVELARKNDEDGLREWRERLEFELETNESGYFRRRKNVKLPENFPDRRILGYYINPAVTPEDQLPALESRWMKAWDSDIDIEALRTYVGETFDWLYKPGAWKLVRVMAPALLADGLRRGVANSHIHSVEQITERGKHFVSDGIPELRVTVIPAEVVGLDLDAEEDSPEYLDRLAAEEHGGVDEVGIAGDDDITPSSPSKKRKSPPWLPHAPEKMWIAETIVNIGAREHADKWRQIQAEPKKFATRKSRKQTEAQKQKNTGGMQAGALLGYVVASKPSDREKSVLASETSESLSPSRRTRIGHDSQPWTPTKPRPIQLDNVDSPAIKHFFKPSKARYAVDGAEEALRQTVPVAATKPDSNSMSSLRTPPILKAASREDPFLITSSPVNETGTTTEGISTGNADLQSERIPDTVTRRKKRGHGKRDAKVFDHEGPSSEEPASPTTSPVRPKRTIESFFAPYIAASQQQSPSRQVVPNGVTKELVRNGSDLAREEIEKPLGRHLRAIPRPSLPGTWREAPDDVNRNSPRRLTRAAPRVSIVDLTEC</sequence>
<dbReference type="InterPro" id="IPR036279">
    <property type="entry name" value="5-3_exonuclease_C_sf"/>
</dbReference>
<dbReference type="InterPro" id="IPR041177">
    <property type="entry name" value="GEN1_C"/>
</dbReference>
<dbReference type="Pfam" id="PF00867">
    <property type="entry name" value="XPG_I"/>
    <property type="match status" value="1"/>
</dbReference>
<dbReference type="GO" id="GO:0006281">
    <property type="term" value="P:DNA repair"/>
    <property type="evidence" value="ECO:0007669"/>
    <property type="project" value="UniProtKB-ARBA"/>
</dbReference>
<dbReference type="InterPro" id="IPR029060">
    <property type="entry name" value="PIN-like_dom_sf"/>
</dbReference>
<dbReference type="Pfam" id="PF00752">
    <property type="entry name" value="XPG_N"/>
    <property type="match status" value="1"/>
</dbReference>
<dbReference type="PANTHER" id="PTHR11081">
    <property type="entry name" value="FLAP ENDONUCLEASE FAMILY MEMBER"/>
    <property type="match status" value="1"/>
</dbReference>
<dbReference type="PRINTS" id="PR00853">
    <property type="entry name" value="XPGRADSUPER"/>
</dbReference>
<keyword evidence="1" id="KW-0540">Nuclease</keyword>
<evidence type="ECO:0000259" key="4">
    <source>
        <dbReference type="SMART" id="SM00484"/>
    </source>
</evidence>
<dbReference type="PANTHER" id="PTHR11081:SF75">
    <property type="entry name" value="ENDONUCLEASE, PUTATIVE (AFU_ORTHOLOGUE AFUA_3G13260)-RELATED"/>
    <property type="match status" value="1"/>
</dbReference>
<organism evidence="6 7">
    <name type="scientific">Exophiala dermatitidis</name>
    <name type="common">Black yeast-like fungus</name>
    <name type="synonym">Wangiella dermatitidis</name>
    <dbReference type="NCBI Taxonomy" id="5970"/>
    <lineage>
        <taxon>Eukaryota</taxon>
        <taxon>Fungi</taxon>
        <taxon>Dikarya</taxon>
        <taxon>Ascomycota</taxon>
        <taxon>Pezizomycotina</taxon>
        <taxon>Eurotiomycetes</taxon>
        <taxon>Chaetothyriomycetidae</taxon>
        <taxon>Chaetothyriales</taxon>
        <taxon>Herpotrichiellaceae</taxon>
        <taxon>Exophiala</taxon>
    </lineage>
</organism>
<dbReference type="SUPFAM" id="SSF47807">
    <property type="entry name" value="5' to 3' exonuclease, C-terminal subdomain"/>
    <property type="match status" value="1"/>
</dbReference>
<dbReference type="Pfam" id="PF18380">
    <property type="entry name" value="GEN1_C"/>
    <property type="match status" value="1"/>
</dbReference>
<evidence type="ECO:0000256" key="3">
    <source>
        <dbReference type="SAM" id="MobiDB-lite"/>
    </source>
</evidence>
<dbReference type="FunFam" id="3.40.50.1010:FF:000051">
    <property type="entry name" value="Rad2-like endonuclease, putative (AFU_orthologue AFUA_3G13260)"/>
    <property type="match status" value="1"/>
</dbReference>
<evidence type="ECO:0000313" key="6">
    <source>
        <dbReference type="EMBL" id="KAJ8993743.1"/>
    </source>
</evidence>
<dbReference type="FunFam" id="3.40.50.1010:FF:000037">
    <property type="entry name" value="Rad2-like endonuclease, putative (AFU_orthologue AFUA_3G13260)"/>
    <property type="match status" value="1"/>
</dbReference>
<evidence type="ECO:0000313" key="7">
    <source>
        <dbReference type="Proteomes" id="UP001161757"/>
    </source>
</evidence>
<feature type="region of interest" description="Disordered" evidence="3">
    <location>
        <begin position="462"/>
        <end position="487"/>
    </location>
</feature>
<gene>
    <name evidence="6" type="ORF">HRR80_002248</name>
</gene>
<dbReference type="InterPro" id="IPR006086">
    <property type="entry name" value="XPG-I_dom"/>
</dbReference>
<feature type="compositionally biased region" description="Low complexity" evidence="3">
    <location>
        <begin position="660"/>
        <end position="670"/>
    </location>
</feature>
<dbReference type="CDD" id="cd09870">
    <property type="entry name" value="PIN_YEN1"/>
    <property type="match status" value="1"/>
</dbReference>
<dbReference type="CDD" id="cd09906">
    <property type="entry name" value="H3TH_YEN1"/>
    <property type="match status" value="1"/>
</dbReference>
<evidence type="ECO:0000256" key="2">
    <source>
        <dbReference type="ARBA" id="ARBA00022801"/>
    </source>
</evidence>
<feature type="domain" description="XPG-I" evidence="4">
    <location>
        <begin position="109"/>
        <end position="182"/>
    </location>
</feature>
<name>A0AAN6EYT2_EXODE</name>
<accession>A0AAN6EYT2</accession>
<feature type="domain" description="XPG N-terminal" evidence="5">
    <location>
        <begin position="1"/>
        <end position="95"/>
    </location>
</feature>
<keyword evidence="2" id="KW-0378">Hydrolase</keyword>
<feature type="compositionally biased region" description="Polar residues" evidence="3">
    <location>
        <begin position="510"/>
        <end position="520"/>
    </location>
</feature>
<proteinExistence type="predicted"/>
<dbReference type="GO" id="GO:0008821">
    <property type="term" value="F:crossover junction DNA endonuclease activity"/>
    <property type="evidence" value="ECO:0007669"/>
    <property type="project" value="InterPro"/>
</dbReference>
<evidence type="ECO:0000256" key="1">
    <source>
        <dbReference type="ARBA" id="ARBA00022722"/>
    </source>
</evidence>
<dbReference type="GO" id="GO:0017108">
    <property type="term" value="F:5'-flap endonuclease activity"/>
    <property type="evidence" value="ECO:0007669"/>
    <property type="project" value="TreeGrafter"/>
</dbReference>
<dbReference type="InterPro" id="IPR006085">
    <property type="entry name" value="XPG_DNA_repair_N"/>
</dbReference>
<feature type="compositionally biased region" description="Basic and acidic residues" evidence="3">
    <location>
        <begin position="629"/>
        <end position="638"/>
    </location>
</feature>